<keyword evidence="3" id="KW-0547">Nucleotide-binding</keyword>
<evidence type="ECO:0000313" key="3">
    <source>
        <dbReference type="EMBL" id="RSP81040.1"/>
    </source>
</evidence>
<dbReference type="SMART" id="SM00487">
    <property type="entry name" value="DEXDc"/>
    <property type="match status" value="1"/>
</dbReference>
<organism evidence="3 4">
    <name type="scientific">Acinetobacter baumannii</name>
    <dbReference type="NCBI Taxonomy" id="470"/>
    <lineage>
        <taxon>Bacteria</taxon>
        <taxon>Pseudomonadati</taxon>
        <taxon>Pseudomonadota</taxon>
        <taxon>Gammaproteobacteria</taxon>
        <taxon>Moraxellales</taxon>
        <taxon>Moraxellaceae</taxon>
        <taxon>Acinetobacter</taxon>
        <taxon>Acinetobacter calcoaceticus/baumannii complex</taxon>
    </lineage>
</organism>
<evidence type="ECO:0000259" key="2">
    <source>
        <dbReference type="PROSITE" id="PS51194"/>
    </source>
</evidence>
<evidence type="ECO:0000259" key="1">
    <source>
        <dbReference type="PROSITE" id="PS51192"/>
    </source>
</evidence>
<accession>A0A3R9SGN3</accession>
<keyword evidence="3" id="KW-0347">Helicase</keyword>
<feature type="domain" description="Helicase C-terminal" evidence="2">
    <location>
        <begin position="259"/>
        <end position="418"/>
    </location>
</feature>
<dbReference type="InterPro" id="IPR014001">
    <property type="entry name" value="Helicase_ATP-bd"/>
</dbReference>
<gene>
    <name evidence="3" type="ORF">EA722_01685</name>
</gene>
<comment type="caution">
    <text evidence="3">The sequence shown here is derived from an EMBL/GenBank/DDBJ whole genome shotgun (WGS) entry which is preliminary data.</text>
</comment>
<dbReference type="GO" id="GO:0005524">
    <property type="term" value="F:ATP binding"/>
    <property type="evidence" value="ECO:0007669"/>
    <property type="project" value="InterPro"/>
</dbReference>
<dbReference type="Gene3D" id="3.40.50.300">
    <property type="entry name" value="P-loop containing nucleotide triphosphate hydrolases"/>
    <property type="match status" value="2"/>
</dbReference>
<dbReference type="InterPro" id="IPR006935">
    <property type="entry name" value="Helicase/UvrB_N"/>
</dbReference>
<dbReference type="GO" id="GO:0005829">
    <property type="term" value="C:cytosol"/>
    <property type="evidence" value="ECO:0007669"/>
    <property type="project" value="TreeGrafter"/>
</dbReference>
<dbReference type="PANTHER" id="PTHR47396:SF1">
    <property type="entry name" value="ATP-DEPENDENT HELICASE IRC3-RELATED"/>
    <property type="match status" value="1"/>
</dbReference>
<dbReference type="PROSITE" id="PS51192">
    <property type="entry name" value="HELICASE_ATP_BIND_1"/>
    <property type="match status" value="1"/>
</dbReference>
<dbReference type="GO" id="GO:0004386">
    <property type="term" value="F:helicase activity"/>
    <property type="evidence" value="ECO:0007669"/>
    <property type="project" value="UniProtKB-KW"/>
</dbReference>
<dbReference type="PANTHER" id="PTHR47396">
    <property type="entry name" value="TYPE I RESTRICTION ENZYME ECOKI R PROTEIN"/>
    <property type="match status" value="1"/>
</dbReference>
<keyword evidence="3" id="KW-0378">Hydrolase</keyword>
<dbReference type="RefSeq" id="WP_125564858.1">
    <property type="nucleotide sequence ID" value="NZ_RFBY01000003.1"/>
</dbReference>
<dbReference type="InterPro" id="IPR001650">
    <property type="entry name" value="Helicase_C-like"/>
</dbReference>
<dbReference type="AlphaFoldDB" id="A0A3R9SGN3"/>
<dbReference type="EMBL" id="RFBY01000003">
    <property type="protein sequence ID" value="RSP81040.1"/>
    <property type="molecule type" value="Genomic_DNA"/>
</dbReference>
<dbReference type="GO" id="GO:0003677">
    <property type="term" value="F:DNA binding"/>
    <property type="evidence" value="ECO:0007669"/>
    <property type="project" value="InterPro"/>
</dbReference>
<dbReference type="GO" id="GO:0016787">
    <property type="term" value="F:hydrolase activity"/>
    <property type="evidence" value="ECO:0007669"/>
    <property type="project" value="InterPro"/>
</dbReference>
<dbReference type="Pfam" id="PF00271">
    <property type="entry name" value="Helicase_C"/>
    <property type="match status" value="1"/>
</dbReference>
<dbReference type="Proteomes" id="UP000269597">
    <property type="component" value="Unassembled WGS sequence"/>
</dbReference>
<dbReference type="PROSITE" id="PS51194">
    <property type="entry name" value="HELICASE_CTER"/>
    <property type="match status" value="1"/>
</dbReference>
<dbReference type="Pfam" id="PF04851">
    <property type="entry name" value="ResIII"/>
    <property type="match status" value="1"/>
</dbReference>
<proteinExistence type="predicted"/>
<dbReference type="InterPro" id="IPR050742">
    <property type="entry name" value="Helicase_Restrict-Modif_Enz"/>
</dbReference>
<reference evidence="3 4" key="1">
    <citation type="submission" date="2018-10" db="EMBL/GenBank/DDBJ databases">
        <title>GWAS and RNA-Seq identify cryptic mechanisms of antimicrobial resistance in Acinetobacter baumannii.</title>
        <authorList>
            <person name="Sahl J.W."/>
        </authorList>
    </citation>
    <scope>NUCLEOTIDE SEQUENCE [LARGE SCALE GENOMIC DNA]</scope>
    <source>
        <strain evidence="3 4">TG31299</strain>
    </source>
</reference>
<sequence>MGLLSVSDISNLEIEEILDSWKTTTQIYETELRDVQKSALLKCIEYDINKTSLEPAIVNMPTGKGKTGVIAGLIFKSVFKRTLIIVPSDALRTQLADDLVDIDKYKSWGILPKDGLKAKVAKLEPGNLKDLDIDEVNNFIIVVATPQILESLDKVQQNSFLKKFDRLILDEAHHSEAPTWRKLRSTFKEKEKKIFQFTATPYRGDGKKLEGDLIFQYSVSKAFEDKIFEKINFEAIEEFYDSKSDEAIAKKALSILKKDMNQGLEHVLMVKTSTIKHARELKKIYEKYIKNYFNNQLEVLLATSRDGILEEDKNKLKNGETNIVVCVDMFGEGYDLPNLKILALHKKCKSLPIFMQLVGRFTRTNRSKKLGQATIIANIVADDISEQFTDLYAVDADWNLLLGTLSKEKVEKEFFSSTVNGKYNNEILRKLFSSNSFYIKNSAIIYKDITENIVDIFEKNTFTKFFEKNSDSYISAYFNNEELGIILARKKVLPNWVASEDLIFDQFDIFIFLKKEDTLFIHGSKRILFSF</sequence>
<dbReference type="SUPFAM" id="SSF52540">
    <property type="entry name" value="P-loop containing nucleoside triphosphate hydrolases"/>
    <property type="match status" value="1"/>
</dbReference>
<dbReference type="CDD" id="cd17926">
    <property type="entry name" value="DEXHc_RE"/>
    <property type="match status" value="1"/>
</dbReference>
<keyword evidence="3" id="KW-0067">ATP-binding</keyword>
<dbReference type="InterPro" id="IPR027417">
    <property type="entry name" value="P-loop_NTPase"/>
</dbReference>
<evidence type="ECO:0000313" key="4">
    <source>
        <dbReference type="Proteomes" id="UP000269597"/>
    </source>
</evidence>
<protein>
    <submittedName>
        <fullName evidence="3">DEAD/DEAH box helicase</fullName>
    </submittedName>
</protein>
<feature type="domain" description="Helicase ATP-binding" evidence="1">
    <location>
        <begin position="47"/>
        <end position="219"/>
    </location>
</feature>
<name>A0A3R9SGN3_ACIBA</name>